<dbReference type="InterPro" id="IPR000719">
    <property type="entry name" value="Prot_kinase_dom"/>
</dbReference>
<dbReference type="SUPFAM" id="SSF56112">
    <property type="entry name" value="Protein kinase-like (PK-like)"/>
    <property type="match status" value="1"/>
</dbReference>
<dbReference type="AlphaFoldDB" id="A0ABD3L4U4"/>
<dbReference type="InterPro" id="IPR011009">
    <property type="entry name" value="Kinase-like_dom_sf"/>
</dbReference>
<evidence type="ECO:0000259" key="16">
    <source>
        <dbReference type="PROSITE" id="PS50011"/>
    </source>
</evidence>
<evidence type="ECO:0000256" key="13">
    <source>
        <dbReference type="ARBA" id="ARBA00023180"/>
    </source>
</evidence>
<dbReference type="PANTHER" id="PTHR48056">
    <property type="entry name" value="LRR RECEPTOR-LIKE SERINE/THREONINE-PROTEIN KINASE-RELATED"/>
    <property type="match status" value="1"/>
</dbReference>
<accession>A0ABD3L4U4</accession>
<dbReference type="PROSITE" id="PS00108">
    <property type="entry name" value="PROTEIN_KINASE_ST"/>
    <property type="match status" value="1"/>
</dbReference>
<dbReference type="PROSITE" id="PS00107">
    <property type="entry name" value="PROTEIN_KINASE_ATP"/>
    <property type="match status" value="1"/>
</dbReference>
<evidence type="ECO:0000256" key="3">
    <source>
        <dbReference type="ARBA" id="ARBA00022614"/>
    </source>
</evidence>
<dbReference type="Pfam" id="PF00560">
    <property type="entry name" value="LRR_1"/>
    <property type="match status" value="3"/>
</dbReference>
<dbReference type="FunFam" id="3.80.10.10:FF:000095">
    <property type="entry name" value="LRR receptor-like serine/threonine-protein kinase GSO1"/>
    <property type="match status" value="1"/>
</dbReference>
<evidence type="ECO:0000256" key="4">
    <source>
        <dbReference type="ARBA" id="ARBA00022679"/>
    </source>
</evidence>
<dbReference type="Proteomes" id="UP001634007">
    <property type="component" value="Unassembled WGS sequence"/>
</dbReference>
<dbReference type="Gene3D" id="3.80.10.10">
    <property type="entry name" value="Ribonuclease Inhibitor"/>
    <property type="match status" value="3"/>
</dbReference>
<dbReference type="Gene3D" id="1.10.510.10">
    <property type="entry name" value="Transferase(Phosphotransferase) domain 1"/>
    <property type="match status" value="1"/>
</dbReference>
<dbReference type="GO" id="GO:0016020">
    <property type="term" value="C:membrane"/>
    <property type="evidence" value="ECO:0007669"/>
    <property type="project" value="UniProtKB-SubCell"/>
</dbReference>
<evidence type="ECO:0000256" key="5">
    <source>
        <dbReference type="ARBA" id="ARBA00022692"/>
    </source>
</evidence>
<dbReference type="FunFam" id="3.30.200.20:FF:000666">
    <property type="entry name" value="Kinase family with leucine-rich repeat domain-containing protein"/>
    <property type="match status" value="1"/>
</dbReference>
<dbReference type="EMBL" id="JBJKBG010000003">
    <property type="protein sequence ID" value="KAL3744876.1"/>
    <property type="molecule type" value="Genomic_DNA"/>
</dbReference>
<protein>
    <recommendedName>
        <fullName evidence="16">Protein kinase domain-containing protein</fullName>
    </recommendedName>
</protein>
<keyword evidence="10 14" id="KW-0067">ATP-binding</keyword>
<evidence type="ECO:0000256" key="14">
    <source>
        <dbReference type="PROSITE-ProRule" id="PRU10141"/>
    </source>
</evidence>
<dbReference type="InterPro" id="IPR032675">
    <property type="entry name" value="LRR_dom_sf"/>
</dbReference>
<dbReference type="FunFam" id="3.80.10.10:FF:000221">
    <property type="entry name" value="Leucine-rich repeat receptor-like protein kinase PXL1"/>
    <property type="match status" value="1"/>
</dbReference>
<feature type="binding site" evidence="14">
    <location>
        <position position="727"/>
    </location>
    <ligand>
        <name>ATP</name>
        <dbReference type="ChEBI" id="CHEBI:30616"/>
    </ligand>
</feature>
<dbReference type="PROSITE" id="PS51450">
    <property type="entry name" value="LRR"/>
    <property type="match status" value="1"/>
</dbReference>
<evidence type="ECO:0000256" key="6">
    <source>
        <dbReference type="ARBA" id="ARBA00022729"/>
    </source>
</evidence>
<gene>
    <name evidence="17" type="ORF">ACJRO7_014049</name>
</gene>
<feature type="domain" description="Protein kinase" evidence="16">
    <location>
        <begin position="698"/>
        <end position="988"/>
    </location>
</feature>
<evidence type="ECO:0000256" key="1">
    <source>
        <dbReference type="ARBA" id="ARBA00004479"/>
    </source>
</evidence>
<evidence type="ECO:0000256" key="15">
    <source>
        <dbReference type="SAM" id="Phobius"/>
    </source>
</evidence>
<proteinExistence type="inferred from homology"/>
<dbReference type="InterPro" id="IPR008271">
    <property type="entry name" value="Ser/Thr_kinase_AS"/>
</dbReference>
<dbReference type="Pfam" id="PF13855">
    <property type="entry name" value="LRR_8"/>
    <property type="match status" value="2"/>
</dbReference>
<keyword evidence="6" id="KW-0732">Signal</keyword>
<keyword evidence="12 15" id="KW-0472">Membrane</keyword>
<dbReference type="Gene3D" id="3.30.200.20">
    <property type="entry name" value="Phosphorylase Kinase, domain 1"/>
    <property type="match status" value="1"/>
</dbReference>
<keyword evidence="11 15" id="KW-1133">Transmembrane helix</keyword>
<keyword evidence="7" id="KW-0677">Repeat</keyword>
<dbReference type="GO" id="GO:0016301">
    <property type="term" value="F:kinase activity"/>
    <property type="evidence" value="ECO:0007669"/>
    <property type="project" value="UniProtKB-KW"/>
</dbReference>
<dbReference type="InterPro" id="IPR001611">
    <property type="entry name" value="Leu-rich_rpt"/>
</dbReference>
<comment type="similarity">
    <text evidence="2">Belongs to the RLP family.</text>
</comment>
<evidence type="ECO:0000256" key="8">
    <source>
        <dbReference type="ARBA" id="ARBA00022741"/>
    </source>
</evidence>
<comment type="subcellular location">
    <subcellularLocation>
        <location evidence="1">Membrane</location>
        <topology evidence="1">Single-pass type I membrane protein</topology>
    </subcellularLocation>
</comment>
<dbReference type="FunFam" id="1.10.510.10:FF:000714">
    <property type="entry name" value="Kinase family with leucine-rich repeat domain-containing protein"/>
    <property type="match status" value="1"/>
</dbReference>
<feature type="transmembrane region" description="Helical" evidence="15">
    <location>
        <begin position="643"/>
        <end position="665"/>
    </location>
</feature>
<evidence type="ECO:0000256" key="2">
    <source>
        <dbReference type="ARBA" id="ARBA00009592"/>
    </source>
</evidence>
<dbReference type="Pfam" id="PF00069">
    <property type="entry name" value="Pkinase"/>
    <property type="match status" value="1"/>
</dbReference>
<evidence type="ECO:0000256" key="9">
    <source>
        <dbReference type="ARBA" id="ARBA00022777"/>
    </source>
</evidence>
<keyword evidence="13" id="KW-0325">Glycoprotein</keyword>
<evidence type="ECO:0000256" key="10">
    <source>
        <dbReference type="ARBA" id="ARBA00022840"/>
    </source>
</evidence>
<evidence type="ECO:0000256" key="12">
    <source>
        <dbReference type="ARBA" id="ARBA00023136"/>
    </source>
</evidence>
<reference evidence="17 18" key="1">
    <citation type="submission" date="2024-11" db="EMBL/GenBank/DDBJ databases">
        <title>Chromosome-level genome assembly of Eucalyptus globulus Labill. provides insights into its genome evolution.</title>
        <authorList>
            <person name="Li X."/>
        </authorList>
    </citation>
    <scope>NUCLEOTIDE SEQUENCE [LARGE SCALE GENOMIC DNA]</scope>
    <source>
        <strain evidence="17">CL2024</strain>
        <tissue evidence="17">Fresh tender leaves</tissue>
    </source>
</reference>
<keyword evidence="8 14" id="KW-0547">Nucleotide-binding</keyword>
<dbReference type="FunFam" id="3.80.10.10:FF:000077">
    <property type="entry name" value="LRR receptor-like serine/threonine-protein kinase ERL1"/>
    <property type="match status" value="1"/>
</dbReference>
<evidence type="ECO:0000256" key="7">
    <source>
        <dbReference type="ARBA" id="ARBA00022737"/>
    </source>
</evidence>
<sequence>MPRLTSSPPRIRFFFPFFSYIPCVVFILCFLSHAAESQIQDQELQVLSKLRQSWQDPSSLDHWVASNSSSLCAWPEIKCQEGSITELNLVNLNINYSIPPFICDLKNMTKLDLSYNNIPGEFPTVLYNCSKLVYLDLSQNYFEGPIPSDIDRMADLQVLILAANSFSFDVPVSIARLQRLRILHLYQSEYNGTYPEEIFGLSNLEELRLEYNKKFVPSQLPQNFTALKKLRFFSMPQTNLFGRIPKTVSDMEALEHLDLGMNPLTGEIPGSIFALRNLRELYVYKTNVSGSIPQAVSAANLSVIDLSFNNLTGNIPEVFGQLKNLYCLNLEFNQLSGGIPEGIPSLPALSDIRLSNNNLSGTIPPDFGKFSPLRRFEVAFNNLTGAFPEQLCHGGTLFGLAAMDNNLSGKLPESLGNCSTLSQVMLHNNGFTGNVPGGLWMSRNLMALLLSGNGLTGELPKELSPNLNRIEMSNNKFFGKIPSTVSSWRNLVVFDASNNLLSGTVPAELTVLPSLTTLLLGQNKLSGNLPTDIISWKSLTTLDLSHNKISGPIPSKIGLLPVLMQLDLSDNQLSGLIPPEFGQLNLDRLNVSFNRLRGPIPAKFENAAYDTSFLNNAGLCASNSFMRINVCNAQSQRSSKTNLTLIVILAIAAAICVLLVVLFTIRASRKNRDCFDSTLKLTSFQSLNFTESNILSGLKEHNVIGSGGSGKVYRIMVNPSGDAVAVKRISNNQKLDEELEKQFVAEAEILGNIKHRHIVKLLCCISCENSKLLVYEYMENSSLDQWLHKKKRSSRIPGVTNNMILDWTKRLQIALGAAKGLCYMHNDCSSPIIHRDVKSSNILLDSEFNAKIADFGLARMLAKPGEAVTMSAVAGSHGYLAPEYAHTTRANEKIDVYSFGVVLLELTTGRKANDGKEGMGLADWTCCHIQHGKPISDAIDEEIKDSSYLDEIINVFKLGIFCTATRPSMRPAMKEVVQMLLRCSDPLHNVEKKLQHSLDASPLLGNSKNKEMPRSDFHVLECNTGIVSTGTVAEG</sequence>
<dbReference type="PANTHER" id="PTHR48056:SF29">
    <property type="entry name" value="RECEPTOR-LIKE PROTEIN KINASE HSL1"/>
    <property type="match status" value="1"/>
</dbReference>
<evidence type="ECO:0000256" key="11">
    <source>
        <dbReference type="ARBA" id="ARBA00022989"/>
    </source>
</evidence>
<dbReference type="SMART" id="SM00369">
    <property type="entry name" value="LRR_TYP"/>
    <property type="match status" value="6"/>
</dbReference>
<keyword evidence="5 15" id="KW-0812">Transmembrane</keyword>
<dbReference type="SMART" id="SM00220">
    <property type="entry name" value="S_TKc"/>
    <property type="match status" value="1"/>
</dbReference>
<evidence type="ECO:0000313" key="17">
    <source>
        <dbReference type="EMBL" id="KAL3744876.1"/>
    </source>
</evidence>
<dbReference type="InterPro" id="IPR050647">
    <property type="entry name" value="Plant_LRR-RLKs"/>
</dbReference>
<dbReference type="InterPro" id="IPR003591">
    <property type="entry name" value="Leu-rich_rpt_typical-subtyp"/>
</dbReference>
<comment type="caution">
    <text evidence="17">The sequence shown here is derived from an EMBL/GenBank/DDBJ whole genome shotgun (WGS) entry which is preliminary data.</text>
</comment>
<keyword evidence="4" id="KW-0808">Transferase</keyword>
<dbReference type="InterPro" id="IPR017441">
    <property type="entry name" value="Protein_kinase_ATP_BS"/>
</dbReference>
<dbReference type="PROSITE" id="PS50011">
    <property type="entry name" value="PROTEIN_KINASE_DOM"/>
    <property type="match status" value="1"/>
</dbReference>
<keyword evidence="9" id="KW-0418">Kinase</keyword>
<organism evidence="17 18">
    <name type="scientific">Eucalyptus globulus</name>
    <name type="common">Tasmanian blue gum</name>
    <dbReference type="NCBI Taxonomy" id="34317"/>
    <lineage>
        <taxon>Eukaryota</taxon>
        <taxon>Viridiplantae</taxon>
        <taxon>Streptophyta</taxon>
        <taxon>Embryophyta</taxon>
        <taxon>Tracheophyta</taxon>
        <taxon>Spermatophyta</taxon>
        <taxon>Magnoliopsida</taxon>
        <taxon>eudicotyledons</taxon>
        <taxon>Gunneridae</taxon>
        <taxon>Pentapetalae</taxon>
        <taxon>rosids</taxon>
        <taxon>malvids</taxon>
        <taxon>Myrtales</taxon>
        <taxon>Myrtaceae</taxon>
        <taxon>Myrtoideae</taxon>
        <taxon>Eucalypteae</taxon>
        <taxon>Eucalyptus</taxon>
    </lineage>
</organism>
<dbReference type="GO" id="GO:0005524">
    <property type="term" value="F:ATP binding"/>
    <property type="evidence" value="ECO:0007669"/>
    <property type="project" value="UniProtKB-UniRule"/>
</dbReference>
<keyword evidence="18" id="KW-1185">Reference proteome</keyword>
<dbReference type="FunFam" id="3.80.10.10:FF:000041">
    <property type="entry name" value="LRR receptor-like serine/threonine-protein kinase ERECTA"/>
    <property type="match status" value="1"/>
</dbReference>
<keyword evidence="3" id="KW-0433">Leucine-rich repeat</keyword>
<name>A0ABD3L4U4_EUCGL</name>
<evidence type="ECO:0000313" key="18">
    <source>
        <dbReference type="Proteomes" id="UP001634007"/>
    </source>
</evidence>
<dbReference type="SUPFAM" id="SSF52047">
    <property type="entry name" value="RNI-like"/>
    <property type="match status" value="1"/>
</dbReference>